<dbReference type="EMBL" id="KI537036">
    <property type="protein sequence ID" value="ESR35111.1"/>
    <property type="molecule type" value="Genomic_DNA"/>
</dbReference>
<evidence type="ECO:0000256" key="1">
    <source>
        <dbReference type="SAM" id="Phobius"/>
    </source>
</evidence>
<protein>
    <submittedName>
        <fullName evidence="2">Uncharacterized protein</fullName>
    </submittedName>
</protein>
<proteinExistence type="predicted"/>
<keyword evidence="1" id="KW-0812">Transmembrane</keyword>
<keyword evidence="3" id="KW-1185">Reference proteome</keyword>
<name>V4SDN7_CITCL</name>
<dbReference type="InParanoid" id="V4SDN7"/>
<feature type="transmembrane region" description="Helical" evidence="1">
    <location>
        <begin position="6"/>
        <end position="36"/>
    </location>
</feature>
<evidence type="ECO:0000313" key="2">
    <source>
        <dbReference type="EMBL" id="ESR35111.1"/>
    </source>
</evidence>
<dbReference type="Proteomes" id="UP000030687">
    <property type="component" value="Unassembled WGS sequence"/>
</dbReference>
<keyword evidence="1" id="KW-1133">Transmembrane helix</keyword>
<organism evidence="2 3">
    <name type="scientific">Citrus clementina</name>
    <name type="common">Clementine</name>
    <name type="synonym">Citrus deliciosa x Citrus sinensis</name>
    <dbReference type="NCBI Taxonomy" id="85681"/>
    <lineage>
        <taxon>Eukaryota</taxon>
        <taxon>Viridiplantae</taxon>
        <taxon>Streptophyta</taxon>
        <taxon>Embryophyta</taxon>
        <taxon>Tracheophyta</taxon>
        <taxon>Spermatophyta</taxon>
        <taxon>Magnoliopsida</taxon>
        <taxon>eudicotyledons</taxon>
        <taxon>Gunneridae</taxon>
        <taxon>Pentapetalae</taxon>
        <taxon>rosids</taxon>
        <taxon>malvids</taxon>
        <taxon>Sapindales</taxon>
        <taxon>Rutaceae</taxon>
        <taxon>Aurantioideae</taxon>
        <taxon>Citrus</taxon>
    </lineage>
</organism>
<sequence length="71" mass="8424">MESSLSSIYLLFLFFGLVFGLIFVFNLTTFFCFWWLHYVWPKKIDSTVHEHVYTGRNDIVTLLINSEQLNA</sequence>
<dbReference type="KEGG" id="cic:CICLE_v10007208mg"/>
<accession>V4SDN7</accession>
<reference evidence="2 3" key="1">
    <citation type="submission" date="2013-10" db="EMBL/GenBank/DDBJ databases">
        <authorList>
            <consortium name="International Citrus Genome Consortium"/>
            <person name="Jenkins J."/>
            <person name="Schmutz J."/>
            <person name="Prochnik S."/>
            <person name="Rokhsar D."/>
            <person name="Gmitter F."/>
            <person name="Ollitrault P."/>
            <person name="Machado M."/>
            <person name="Talon M."/>
            <person name="Wincker P."/>
            <person name="Jaillon O."/>
            <person name="Morgante M."/>
        </authorList>
    </citation>
    <scope>NUCLEOTIDE SEQUENCE</scope>
    <source>
        <strain evidence="3">cv. Clemenules</strain>
    </source>
</reference>
<evidence type="ECO:0000313" key="3">
    <source>
        <dbReference type="Proteomes" id="UP000030687"/>
    </source>
</evidence>
<dbReference type="AlphaFoldDB" id="V4SDN7"/>
<keyword evidence="1" id="KW-0472">Membrane</keyword>
<gene>
    <name evidence="2" type="ORF">CICLE_v10007208mg</name>
</gene>
<dbReference type="Gramene" id="ESR35111">
    <property type="protein sequence ID" value="ESR35111"/>
    <property type="gene ID" value="CICLE_v10007208mg"/>
</dbReference>